<gene>
    <name evidence="2" type="ORF">AMECASPLE_020311</name>
</gene>
<proteinExistence type="predicted"/>
<protein>
    <submittedName>
        <fullName evidence="2">Uncharacterized protein</fullName>
    </submittedName>
</protein>
<dbReference type="Proteomes" id="UP001469553">
    <property type="component" value="Unassembled WGS sequence"/>
</dbReference>
<feature type="region of interest" description="Disordered" evidence="1">
    <location>
        <begin position="77"/>
        <end position="110"/>
    </location>
</feature>
<feature type="compositionally biased region" description="Polar residues" evidence="1">
    <location>
        <begin position="89"/>
        <end position="110"/>
    </location>
</feature>
<name>A0ABV0XGA1_9TELE</name>
<evidence type="ECO:0000256" key="1">
    <source>
        <dbReference type="SAM" id="MobiDB-lite"/>
    </source>
</evidence>
<comment type="caution">
    <text evidence="2">The sequence shown here is derived from an EMBL/GenBank/DDBJ whole genome shotgun (WGS) entry which is preliminary data.</text>
</comment>
<organism evidence="2 3">
    <name type="scientific">Ameca splendens</name>
    <dbReference type="NCBI Taxonomy" id="208324"/>
    <lineage>
        <taxon>Eukaryota</taxon>
        <taxon>Metazoa</taxon>
        <taxon>Chordata</taxon>
        <taxon>Craniata</taxon>
        <taxon>Vertebrata</taxon>
        <taxon>Euteleostomi</taxon>
        <taxon>Actinopterygii</taxon>
        <taxon>Neopterygii</taxon>
        <taxon>Teleostei</taxon>
        <taxon>Neoteleostei</taxon>
        <taxon>Acanthomorphata</taxon>
        <taxon>Ovalentaria</taxon>
        <taxon>Atherinomorphae</taxon>
        <taxon>Cyprinodontiformes</taxon>
        <taxon>Goodeidae</taxon>
        <taxon>Ameca</taxon>
    </lineage>
</organism>
<dbReference type="EMBL" id="JAHRIP010001685">
    <property type="protein sequence ID" value="MEQ2280474.1"/>
    <property type="molecule type" value="Genomic_DNA"/>
</dbReference>
<evidence type="ECO:0000313" key="2">
    <source>
        <dbReference type="EMBL" id="MEQ2280474.1"/>
    </source>
</evidence>
<evidence type="ECO:0000313" key="3">
    <source>
        <dbReference type="Proteomes" id="UP001469553"/>
    </source>
</evidence>
<accession>A0ABV0XGA1</accession>
<reference evidence="2 3" key="1">
    <citation type="submission" date="2021-06" db="EMBL/GenBank/DDBJ databases">
        <authorList>
            <person name="Palmer J.M."/>
        </authorList>
    </citation>
    <scope>NUCLEOTIDE SEQUENCE [LARGE SCALE GENOMIC DNA]</scope>
    <source>
        <strain evidence="2 3">AS_MEX2019</strain>
        <tissue evidence="2">Muscle</tissue>
    </source>
</reference>
<sequence length="110" mass="11921">MGKCTIINPDAHFTKNKVREGKSLTKIKPNKEPMSLASIECPCHCCSSCATVGSLNSLSGGLQIWVELSFCVTRASQQTNRCPPPDFRSSVSQSVTASHRSTTRGSFPLF</sequence>
<keyword evidence="3" id="KW-1185">Reference proteome</keyword>